<accession>A0A9P0DQS6</accession>
<organism evidence="3 4">
    <name type="scientific">Phyllotreta striolata</name>
    <name type="common">Striped flea beetle</name>
    <name type="synonym">Crioceris striolata</name>
    <dbReference type="NCBI Taxonomy" id="444603"/>
    <lineage>
        <taxon>Eukaryota</taxon>
        <taxon>Metazoa</taxon>
        <taxon>Ecdysozoa</taxon>
        <taxon>Arthropoda</taxon>
        <taxon>Hexapoda</taxon>
        <taxon>Insecta</taxon>
        <taxon>Pterygota</taxon>
        <taxon>Neoptera</taxon>
        <taxon>Endopterygota</taxon>
        <taxon>Coleoptera</taxon>
        <taxon>Polyphaga</taxon>
        <taxon>Cucujiformia</taxon>
        <taxon>Chrysomeloidea</taxon>
        <taxon>Chrysomelidae</taxon>
        <taxon>Galerucinae</taxon>
        <taxon>Alticini</taxon>
        <taxon>Phyllotreta</taxon>
    </lineage>
</organism>
<evidence type="ECO:0000313" key="4">
    <source>
        <dbReference type="Proteomes" id="UP001153712"/>
    </source>
</evidence>
<protein>
    <submittedName>
        <fullName evidence="3">Uncharacterized protein</fullName>
    </submittedName>
</protein>
<feature type="signal peptide" evidence="2">
    <location>
        <begin position="1"/>
        <end position="22"/>
    </location>
</feature>
<name>A0A9P0DQS6_PHYSR</name>
<dbReference type="OrthoDB" id="6425203at2759"/>
<evidence type="ECO:0000256" key="2">
    <source>
        <dbReference type="SAM" id="SignalP"/>
    </source>
</evidence>
<keyword evidence="2" id="KW-0732">Signal</keyword>
<evidence type="ECO:0000313" key="3">
    <source>
        <dbReference type="EMBL" id="CAH1167094.1"/>
    </source>
</evidence>
<feature type="region of interest" description="Disordered" evidence="1">
    <location>
        <begin position="211"/>
        <end position="259"/>
    </location>
</feature>
<reference evidence="3" key="1">
    <citation type="submission" date="2022-01" db="EMBL/GenBank/DDBJ databases">
        <authorList>
            <person name="King R."/>
        </authorList>
    </citation>
    <scope>NUCLEOTIDE SEQUENCE</scope>
</reference>
<dbReference type="EMBL" id="OU900108">
    <property type="protein sequence ID" value="CAH1167094.1"/>
    <property type="molecule type" value="Genomic_DNA"/>
</dbReference>
<keyword evidence="4" id="KW-1185">Reference proteome</keyword>
<dbReference type="Proteomes" id="UP001153712">
    <property type="component" value="Chromosome 15"/>
</dbReference>
<feature type="chain" id="PRO_5040256137" evidence="2">
    <location>
        <begin position="23"/>
        <end position="259"/>
    </location>
</feature>
<evidence type="ECO:0000256" key="1">
    <source>
        <dbReference type="SAM" id="MobiDB-lite"/>
    </source>
</evidence>
<gene>
    <name evidence="3" type="ORF">PHYEVI_LOCUS4389</name>
</gene>
<dbReference type="AlphaFoldDB" id="A0A9P0DQS6"/>
<sequence length="259" mass="29322">MCLLPAVSVVVALAVCRIGVTAEEDQLQANPVDSSDQRQASQNYYYPTYRNQPLGHSRPYYSQFAQQEGAYSQRPYLNNYDQSARFSGYKDVNPYKTEQSSGALGSGNFGVIPGGTFYGDNDENTNFADYNSYYRNGHGRPQYYFAASNPKPYTQEQFADFRDFADINTPQYSHYVVVYAPKKKNAEEDAEEANTNANTNKPVPRNIIESLTLLDSQTPSTVEKKLSKSKRKLAQLQPEKKHLQKKRSRDFDEPLLALS</sequence>
<proteinExistence type="predicted"/>